<dbReference type="EMBL" id="JAEQMY010000012">
    <property type="protein sequence ID" value="MBL0404454.1"/>
    <property type="molecule type" value="Genomic_DNA"/>
</dbReference>
<reference evidence="2" key="1">
    <citation type="submission" date="2021-01" db="EMBL/GenBank/DDBJ databases">
        <title>Microvirga sp.</title>
        <authorList>
            <person name="Kim M.K."/>
        </authorList>
    </citation>
    <scope>NUCLEOTIDE SEQUENCE</scope>
    <source>
        <strain evidence="2">5420S-16</strain>
    </source>
</reference>
<keyword evidence="3" id="KW-1185">Reference proteome</keyword>
<dbReference type="Gene3D" id="3.60.21.10">
    <property type="match status" value="1"/>
</dbReference>
<comment type="caution">
    <text evidence="2">The sequence shown here is derived from an EMBL/GenBank/DDBJ whole genome shotgun (WGS) entry which is preliminary data.</text>
</comment>
<gene>
    <name evidence="2" type="ORF">JKG68_10785</name>
</gene>
<dbReference type="InterPro" id="IPR052963">
    <property type="entry name" value="Pantetheine_PDE"/>
</dbReference>
<feature type="domain" description="Calcineurin-like phosphoesterase" evidence="1">
    <location>
        <begin position="3"/>
        <end position="179"/>
    </location>
</feature>
<dbReference type="InterPro" id="IPR004843">
    <property type="entry name" value="Calcineurin-like_PHP"/>
</dbReference>
<dbReference type="Proteomes" id="UP000605848">
    <property type="component" value="Unassembled WGS sequence"/>
</dbReference>
<dbReference type="RefSeq" id="WP_202059144.1">
    <property type="nucleotide sequence ID" value="NZ_JAEQMY010000012.1"/>
</dbReference>
<dbReference type="AlphaFoldDB" id="A0A936ZGU6"/>
<evidence type="ECO:0000313" key="3">
    <source>
        <dbReference type="Proteomes" id="UP000605848"/>
    </source>
</evidence>
<dbReference type="PANTHER" id="PTHR36492">
    <property type="match status" value="1"/>
</dbReference>
<dbReference type="Pfam" id="PF00149">
    <property type="entry name" value="Metallophos"/>
    <property type="match status" value="1"/>
</dbReference>
<evidence type="ECO:0000313" key="2">
    <source>
        <dbReference type="EMBL" id="MBL0404454.1"/>
    </source>
</evidence>
<proteinExistence type="predicted"/>
<dbReference type="GO" id="GO:0016787">
    <property type="term" value="F:hydrolase activity"/>
    <property type="evidence" value="ECO:0007669"/>
    <property type="project" value="InterPro"/>
</dbReference>
<dbReference type="InterPro" id="IPR029052">
    <property type="entry name" value="Metallo-depent_PP-like"/>
</dbReference>
<protein>
    <submittedName>
        <fullName evidence="2">Metallophosphoesterase</fullName>
    </submittedName>
</protein>
<dbReference type="PANTHER" id="PTHR36492:SF2">
    <property type="entry name" value="[ACYL-CARRIER-PROTEIN] PHOSPHODIESTERASE PPTH"/>
    <property type="match status" value="1"/>
</dbReference>
<sequence>MFDFVSDLHFDNGMSGGPLGWLGTIDVCPYKNPGSSTLLVAGDTSETVDDTIDFLNAAAAHYERVVAVLGNHEKGCSQVQARENVHILDLCGHEYRSGAIAYLGGCMENEREVEQVAARLDAVQKDSAVGRIIVLSHFVPTPRLCNVLGREFPEKCNRFLDLVSPPVKATAIVFGHVHLPYAGDLDGFQLFSEPRGYRGKRRDGSAWGRRFGAFP</sequence>
<dbReference type="SUPFAM" id="SSF56300">
    <property type="entry name" value="Metallo-dependent phosphatases"/>
    <property type="match status" value="1"/>
</dbReference>
<evidence type="ECO:0000259" key="1">
    <source>
        <dbReference type="Pfam" id="PF00149"/>
    </source>
</evidence>
<organism evidence="2 3">
    <name type="scientific">Microvirga aerilata</name>
    <dbReference type="NCBI Taxonomy" id="670292"/>
    <lineage>
        <taxon>Bacteria</taxon>
        <taxon>Pseudomonadati</taxon>
        <taxon>Pseudomonadota</taxon>
        <taxon>Alphaproteobacteria</taxon>
        <taxon>Hyphomicrobiales</taxon>
        <taxon>Methylobacteriaceae</taxon>
        <taxon>Microvirga</taxon>
    </lineage>
</organism>
<name>A0A936ZGU6_9HYPH</name>
<accession>A0A936ZGU6</accession>